<keyword evidence="2" id="KW-1185">Reference proteome</keyword>
<dbReference type="AlphaFoldDB" id="A0A3L7AGX1"/>
<comment type="caution">
    <text evidence="1">The sequence shown here is derived from an EMBL/GenBank/DDBJ whole genome shotgun (WGS) entry which is preliminary data.</text>
</comment>
<evidence type="ECO:0000313" key="1">
    <source>
        <dbReference type="EMBL" id="RLP79629.1"/>
    </source>
</evidence>
<proteinExistence type="predicted"/>
<dbReference type="Proteomes" id="UP000269692">
    <property type="component" value="Unassembled WGS sequence"/>
</dbReference>
<evidence type="ECO:0000313" key="2">
    <source>
        <dbReference type="Proteomes" id="UP000269692"/>
    </source>
</evidence>
<organism evidence="1 2">
    <name type="scientific">Xanthobacter tagetidis</name>
    <dbReference type="NCBI Taxonomy" id="60216"/>
    <lineage>
        <taxon>Bacteria</taxon>
        <taxon>Pseudomonadati</taxon>
        <taxon>Pseudomonadota</taxon>
        <taxon>Alphaproteobacteria</taxon>
        <taxon>Hyphomicrobiales</taxon>
        <taxon>Xanthobacteraceae</taxon>
        <taxon>Xanthobacter</taxon>
    </lineage>
</organism>
<accession>A0A3L7AGX1</accession>
<name>A0A3L7AGX1_9HYPH</name>
<sequence>MKMSEISQLDPKARMGLRQAYVEWIDSYIEDGYTPYLMTFMFNHVSAASMPRLIQMMYQDIEIFYLRLSGRFAHHPEKPGQRYKLPILICSPDTPNIKRRNHCVESGDGLHVHGIFLKPPVSRFKGDLIELVRILSVELTRQTRIQRIHLVEVTYNSASASDYALKAFGRHQDCSEPLILPMEMGAKRDRTARGYDEACDRVQGSSLMRSPRCRGR</sequence>
<gene>
    <name evidence="1" type="ORF">D9R14_08225</name>
</gene>
<protein>
    <submittedName>
        <fullName evidence="1">Uncharacterized protein</fullName>
    </submittedName>
</protein>
<reference evidence="1 2" key="1">
    <citation type="submission" date="2018-10" db="EMBL/GenBank/DDBJ databases">
        <title>Xanthobacter tagetidis genome sequencing and assembly.</title>
        <authorList>
            <person name="Maclea K.S."/>
            <person name="Goen A.E."/>
            <person name="Fatima S.A."/>
        </authorList>
    </citation>
    <scope>NUCLEOTIDE SEQUENCE [LARGE SCALE GENOMIC DNA]</scope>
    <source>
        <strain evidence="1 2">ATCC 700314</strain>
    </source>
</reference>
<dbReference type="EMBL" id="RCTF01000005">
    <property type="protein sequence ID" value="RLP79629.1"/>
    <property type="molecule type" value="Genomic_DNA"/>
</dbReference>